<proteinExistence type="inferred from homology"/>
<evidence type="ECO:0000256" key="5">
    <source>
        <dbReference type="ARBA" id="ARBA00012518"/>
    </source>
</evidence>
<evidence type="ECO:0000256" key="15">
    <source>
        <dbReference type="ARBA" id="ARBA00023306"/>
    </source>
</evidence>
<dbReference type="GO" id="GO:0008762">
    <property type="term" value="F:UDP-N-acetylmuramate dehydrogenase activity"/>
    <property type="evidence" value="ECO:0007669"/>
    <property type="project" value="UniProtKB-UniRule"/>
</dbReference>
<dbReference type="Pfam" id="PF02873">
    <property type="entry name" value="MurB_C"/>
    <property type="match status" value="1"/>
</dbReference>
<gene>
    <name evidence="19" type="primary">murB</name>
    <name evidence="21" type="ORF">EFB08_20835</name>
</gene>
<dbReference type="Pfam" id="PF01565">
    <property type="entry name" value="FAD_binding_4"/>
    <property type="match status" value="1"/>
</dbReference>
<feature type="active site" evidence="19">
    <location>
        <position position="165"/>
    </location>
</feature>
<organism evidence="21 22">
    <name type="scientific">Rufibacter latericius</name>
    <dbReference type="NCBI Taxonomy" id="2487040"/>
    <lineage>
        <taxon>Bacteria</taxon>
        <taxon>Pseudomonadati</taxon>
        <taxon>Bacteroidota</taxon>
        <taxon>Cytophagia</taxon>
        <taxon>Cytophagales</taxon>
        <taxon>Hymenobacteraceae</taxon>
        <taxon>Rufibacter</taxon>
    </lineage>
</organism>
<dbReference type="AlphaFoldDB" id="A0A3M9MBM6"/>
<keyword evidence="12 19" id="KW-0133">Cell shape</keyword>
<sequence>MTIQREASLQPYNTFGIDAQASLLAEFRSVEELRELLRNPEVKDLPKLILGGGSNILFTQNVEAAVLLNRIKGISQTEEPDGKHVLVTSGSGETWHDLVLYTLEHDLGGIENLSLIPGTVGAAPLQNIGAYGVELKDTFVSLEALEIATGEVVSFNHDQCGFGYRESVFKKEAKGKYIVTSVTLRLTKEHTFNTSYGAIQDTLAKQQVKELSLKAISEAVCHIRRSKLPDPAKIGNAGSFFKNPEIPQALFEILRAQYPGIPGYPVSPETVKVPAGWLIEQCGWKGKILGKHGVHKDQALVLVNYGGAAGNDVKALAYEIIHSVEEKFGITLTPEVNII</sequence>
<comment type="caution">
    <text evidence="21">The sequence shown here is derived from an EMBL/GenBank/DDBJ whole genome shotgun (WGS) entry which is preliminary data.</text>
</comment>
<dbReference type="GO" id="GO:0071555">
    <property type="term" value="P:cell wall organization"/>
    <property type="evidence" value="ECO:0007669"/>
    <property type="project" value="UniProtKB-KW"/>
</dbReference>
<dbReference type="InterPro" id="IPR011601">
    <property type="entry name" value="MurB_C"/>
</dbReference>
<feature type="domain" description="FAD-binding PCMH-type" evidence="20">
    <location>
        <begin position="17"/>
        <end position="189"/>
    </location>
</feature>
<keyword evidence="10 19" id="KW-0274">FAD</keyword>
<comment type="pathway">
    <text evidence="4 19">Cell wall biogenesis; peptidoglycan biosynthesis.</text>
</comment>
<evidence type="ECO:0000256" key="1">
    <source>
        <dbReference type="ARBA" id="ARBA00001974"/>
    </source>
</evidence>
<dbReference type="InterPro" id="IPR036635">
    <property type="entry name" value="MurB_C_sf"/>
</dbReference>
<dbReference type="GO" id="GO:0008360">
    <property type="term" value="P:regulation of cell shape"/>
    <property type="evidence" value="ECO:0007669"/>
    <property type="project" value="UniProtKB-KW"/>
</dbReference>
<feature type="active site" evidence="19">
    <location>
        <position position="335"/>
    </location>
</feature>
<keyword evidence="11 19" id="KW-0521">NADP</keyword>
<dbReference type="InterPro" id="IPR016169">
    <property type="entry name" value="FAD-bd_PCMH_sub2"/>
</dbReference>
<dbReference type="InterPro" id="IPR036318">
    <property type="entry name" value="FAD-bd_PCMH-like_sf"/>
</dbReference>
<evidence type="ECO:0000256" key="14">
    <source>
        <dbReference type="ARBA" id="ARBA00023002"/>
    </source>
</evidence>
<dbReference type="GO" id="GO:0051301">
    <property type="term" value="P:cell division"/>
    <property type="evidence" value="ECO:0007669"/>
    <property type="project" value="UniProtKB-KW"/>
</dbReference>
<evidence type="ECO:0000256" key="9">
    <source>
        <dbReference type="ARBA" id="ARBA00022630"/>
    </source>
</evidence>
<dbReference type="EC" id="1.3.1.98" evidence="5 19"/>
<dbReference type="HAMAP" id="MF_00037">
    <property type="entry name" value="MurB"/>
    <property type="match status" value="1"/>
</dbReference>
<dbReference type="PANTHER" id="PTHR21071:SF4">
    <property type="entry name" value="UDP-N-ACETYLENOLPYRUVOYLGLUCOSAMINE REDUCTASE"/>
    <property type="match status" value="1"/>
</dbReference>
<evidence type="ECO:0000259" key="20">
    <source>
        <dbReference type="PROSITE" id="PS51387"/>
    </source>
</evidence>
<dbReference type="PANTHER" id="PTHR21071">
    <property type="entry name" value="UDP-N-ACETYLENOLPYRUVOYLGLUCOSAMINE REDUCTASE"/>
    <property type="match status" value="1"/>
</dbReference>
<evidence type="ECO:0000256" key="10">
    <source>
        <dbReference type="ARBA" id="ARBA00022827"/>
    </source>
</evidence>
<dbReference type="NCBIfam" id="TIGR00179">
    <property type="entry name" value="murB"/>
    <property type="match status" value="1"/>
</dbReference>
<comment type="cofactor">
    <cofactor evidence="1 19">
        <name>FAD</name>
        <dbReference type="ChEBI" id="CHEBI:57692"/>
    </cofactor>
</comment>
<keyword evidence="13 19" id="KW-0573">Peptidoglycan synthesis</keyword>
<evidence type="ECO:0000313" key="21">
    <source>
        <dbReference type="EMBL" id="RNI22547.1"/>
    </source>
</evidence>
<dbReference type="GO" id="GO:0005829">
    <property type="term" value="C:cytosol"/>
    <property type="evidence" value="ECO:0007669"/>
    <property type="project" value="TreeGrafter"/>
</dbReference>
<comment type="subcellular location">
    <subcellularLocation>
        <location evidence="3 19">Cytoplasm</location>
    </subcellularLocation>
</comment>
<dbReference type="RefSeq" id="WP_123128903.1">
    <property type="nucleotide sequence ID" value="NZ_RJJD01000021.1"/>
</dbReference>
<evidence type="ECO:0000256" key="11">
    <source>
        <dbReference type="ARBA" id="ARBA00022857"/>
    </source>
</evidence>
<reference evidence="21 22" key="1">
    <citation type="submission" date="2018-11" db="EMBL/GenBank/DDBJ databases">
        <title>Rufibacter latericius sp. nov., isolated from water in Baiyang Lake.</title>
        <authorList>
            <person name="Yang Y."/>
        </authorList>
    </citation>
    <scope>NUCLEOTIDE SEQUENCE [LARGE SCALE GENOMIC DNA]</scope>
    <source>
        <strain evidence="21 22">R-22-1c-1</strain>
    </source>
</reference>
<keyword evidence="9 19" id="KW-0285">Flavoprotein</keyword>
<dbReference type="GO" id="GO:0071949">
    <property type="term" value="F:FAD binding"/>
    <property type="evidence" value="ECO:0007669"/>
    <property type="project" value="InterPro"/>
</dbReference>
<dbReference type="Proteomes" id="UP000272117">
    <property type="component" value="Unassembled WGS sequence"/>
</dbReference>
<keyword evidence="16 19" id="KW-0961">Cell wall biogenesis/degradation</keyword>
<evidence type="ECO:0000256" key="16">
    <source>
        <dbReference type="ARBA" id="ARBA00023316"/>
    </source>
</evidence>
<dbReference type="OrthoDB" id="9804753at2"/>
<evidence type="ECO:0000256" key="17">
    <source>
        <dbReference type="ARBA" id="ARBA00031026"/>
    </source>
</evidence>
<keyword evidence="15 19" id="KW-0131">Cell cycle</keyword>
<keyword evidence="7 19" id="KW-0963">Cytoplasm</keyword>
<dbReference type="Gene3D" id="3.90.78.10">
    <property type="entry name" value="UDP-N-acetylenolpyruvoylglucosamine reductase, C-terminal domain"/>
    <property type="match status" value="1"/>
</dbReference>
<keyword evidence="8 19" id="KW-0132">Cell division</keyword>
<dbReference type="InterPro" id="IPR003170">
    <property type="entry name" value="MurB"/>
</dbReference>
<protein>
    <recommendedName>
        <fullName evidence="6 19">UDP-N-acetylenolpyruvoylglucosamine reductase</fullName>
        <ecNumber evidence="5 19">1.3.1.98</ecNumber>
    </recommendedName>
    <alternativeName>
        <fullName evidence="17 19">UDP-N-acetylmuramate dehydrogenase</fullName>
    </alternativeName>
</protein>
<keyword evidence="22" id="KW-1185">Reference proteome</keyword>
<dbReference type="EMBL" id="RJJD01000021">
    <property type="protein sequence ID" value="RNI22547.1"/>
    <property type="molecule type" value="Genomic_DNA"/>
</dbReference>
<evidence type="ECO:0000256" key="18">
    <source>
        <dbReference type="ARBA" id="ARBA00048914"/>
    </source>
</evidence>
<feature type="active site" description="Proton donor" evidence="19">
    <location>
        <position position="239"/>
    </location>
</feature>
<evidence type="ECO:0000313" key="22">
    <source>
        <dbReference type="Proteomes" id="UP000272117"/>
    </source>
</evidence>
<comment type="function">
    <text evidence="2 19">Cell wall formation.</text>
</comment>
<dbReference type="InterPro" id="IPR006094">
    <property type="entry name" value="Oxid_FAD_bind_N"/>
</dbReference>
<dbReference type="SUPFAM" id="SSF56194">
    <property type="entry name" value="Uridine diphospho-N-Acetylenolpyruvylglucosamine reductase, MurB, C-terminal domain"/>
    <property type="match status" value="1"/>
</dbReference>
<accession>A0A3M9MBM6</accession>
<dbReference type="GO" id="GO:0009252">
    <property type="term" value="P:peptidoglycan biosynthetic process"/>
    <property type="evidence" value="ECO:0007669"/>
    <property type="project" value="UniProtKB-UniRule"/>
</dbReference>
<evidence type="ECO:0000256" key="12">
    <source>
        <dbReference type="ARBA" id="ARBA00022960"/>
    </source>
</evidence>
<evidence type="ECO:0000256" key="13">
    <source>
        <dbReference type="ARBA" id="ARBA00022984"/>
    </source>
</evidence>
<dbReference type="InterPro" id="IPR016166">
    <property type="entry name" value="FAD-bd_PCMH"/>
</dbReference>
<keyword evidence="14 19" id="KW-0560">Oxidoreductase</keyword>
<dbReference type="Gene3D" id="3.30.465.10">
    <property type="match status" value="1"/>
</dbReference>
<evidence type="ECO:0000256" key="2">
    <source>
        <dbReference type="ARBA" id="ARBA00003921"/>
    </source>
</evidence>
<dbReference type="PROSITE" id="PS51387">
    <property type="entry name" value="FAD_PCMH"/>
    <property type="match status" value="1"/>
</dbReference>
<evidence type="ECO:0000256" key="4">
    <source>
        <dbReference type="ARBA" id="ARBA00004752"/>
    </source>
</evidence>
<comment type="similarity">
    <text evidence="19">Belongs to the MurB family.</text>
</comment>
<dbReference type="Gene3D" id="3.30.43.10">
    <property type="entry name" value="Uridine Diphospho-n-acetylenolpyruvylglucosamine Reductase, domain 2"/>
    <property type="match status" value="1"/>
</dbReference>
<dbReference type="InterPro" id="IPR016167">
    <property type="entry name" value="FAD-bd_PCMH_sub1"/>
</dbReference>
<evidence type="ECO:0000256" key="6">
    <source>
        <dbReference type="ARBA" id="ARBA00015188"/>
    </source>
</evidence>
<evidence type="ECO:0000256" key="19">
    <source>
        <dbReference type="HAMAP-Rule" id="MF_00037"/>
    </source>
</evidence>
<dbReference type="NCBIfam" id="NF000755">
    <property type="entry name" value="PRK00046.1"/>
    <property type="match status" value="1"/>
</dbReference>
<evidence type="ECO:0000256" key="3">
    <source>
        <dbReference type="ARBA" id="ARBA00004496"/>
    </source>
</evidence>
<dbReference type="UniPathway" id="UPA00219"/>
<comment type="catalytic activity">
    <reaction evidence="18 19">
        <text>UDP-N-acetyl-alpha-D-muramate + NADP(+) = UDP-N-acetyl-3-O-(1-carboxyvinyl)-alpha-D-glucosamine + NADPH + H(+)</text>
        <dbReference type="Rhea" id="RHEA:12248"/>
        <dbReference type="ChEBI" id="CHEBI:15378"/>
        <dbReference type="ChEBI" id="CHEBI:57783"/>
        <dbReference type="ChEBI" id="CHEBI:58349"/>
        <dbReference type="ChEBI" id="CHEBI:68483"/>
        <dbReference type="ChEBI" id="CHEBI:70757"/>
        <dbReference type="EC" id="1.3.1.98"/>
    </reaction>
</comment>
<dbReference type="SUPFAM" id="SSF56176">
    <property type="entry name" value="FAD-binding/transporter-associated domain-like"/>
    <property type="match status" value="1"/>
</dbReference>
<evidence type="ECO:0000256" key="7">
    <source>
        <dbReference type="ARBA" id="ARBA00022490"/>
    </source>
</evidence>
<evidence type="ECO:0000256" key="8">
    <source>
        <dbReference type="ARBA" id="ARBA00022618"/>
    </source>
</evidence>
<name>A0A3M9MBM6_9BACT</name>